<feature type="compositionally biased region" description="Basic and acidic residues" evidence="1">
    <location>
        <begin position="288"/>
        <end position="300"/>
    </location>
</feature>
<reference evidence="2" key="1">
    <citation type="submission" date="2021-05" db="EMBL/GenBank/DDBJ databases">
        <title>Comparative genomics of three Colletotrichum scovillei strains and genetic complementation revealed genes involved fungal growth and virulence on chili pepper.</title>
        <authorList>
            <person name="Hsieh D.-K."/>
            <person name="Chuang S.-C."/>
            <person name="Chen C.-Y."/>
            <person name="Chao Y.-T."/>
            <person name="Lu M.-Y.J."/>
            <person name="Lee M.-H."/>
            <person name="Shih M.-C."/>
        </authorList>
    </citation>
    <scope>NUCLEOTIDE SEQUENCE</scope>
    <source>
        <strain evidence="2">Coll-153</strain>
    </source>
</reference>
<evidence type="ECO:0000256" key="1">
    <source>
        <dbReference type="SAM" id="MobiDB-lite"/>
    </source>
</evidence>
<dbReference type="PANTHER" id="PTHR35896">
    <property type="entry name" value="IG-LIKE DOMAIN-CONTAINING PROTEIN"/>
    <property type="match status" value="1"/>
</dbReference>
<dbReference type="AlphaFoldDB" id="A0A9P7RHW8"/>
<sequence length="306" mass="34027">VLTTPNSSLQFFTVPWANRDKGEYAWLPGDANAEPHVEDRIQVSARGKPHVFGQAVLYAGRLLALSLAAYGLYSLLVSDSPFNSQSEVMSCNCGETIAEARANGCVYDSLAAAWLPPHCRSPELTAEFESLGPNEPDTTGNTWGYWHDKNQTHPMTLEEVSQLPEAARHGQHARFFTTHQWHLVHCVFYWRKMWEAARCSRGVAGASCGKDGMLVIEKRYDTLMHINHCMTMFLMRDPLDHIAAEAGVALHSDELHIAKPHKHQDQSMMAEKTGAGHKIESSSTSKDPYGETKESHKHGQGDPYDG</sequence>
<proteinExistence type="predicted"/>
<organism evidence="2 3">
    <name type="scientific">Colletotrichum scovillei</name>
    <dbReference type="NCBI Taxonomy" id="1209932"/>
    <lineage>
        <taxon>Eukaryota</taxon>
        <taxon>Fungi</taxon>
        <taxon>Dikarya</taxon>
        <taxon>Ascomycota</taxon>
        <taxon>Pezizomycotina</taxon>
        <taxon>Sordariomycetes</taxon>
        <taxon>Hypocreomycetidae</taxon>
        <taxon>Glomerellales</taxon>
        <taxon>Glomerellaceae</taxon>
        <taxon>Colletotrichum</taxon>
        <taxon>Colletotrichum acutatum species complex</taxon>
    </lineage>
</organism>
<keyword evidence="3" id="KW-1185">Reference proteome</keyword>
<feature type="region of interest" description="Disordered" evidence="1">
    <location>
        <begin position="260"/>
        <end position="306"/>
    </location>
</feature>
<evidence type="ECO:0000313" key="3">
    <source>
        <dbReference type="Proteomes" id="UP000699042"/>
    </source>
</evidence>
<dbReference type="PANTHER" id="PTHR35896:SF3">
    <property type="entry name" value="MAJOR FACILITATOR SUPERFAMILY TRANSPORTER"/>
    <property type="match status" value="1"/>
</dbReference>
<protein>
    <submittedName>
        <fullName evidence="2">Uncharacterized protein</fullName>
    </submittedName>
</protein>
<evidence type="ECO:0000313" key="2">
    <source>
        <dbReference type="EMBL" id="KAG7057508.1"/>
    </source>
</evidence>
<dbReference type="Proteomes" id="UP000699042">
    <property type="component" value="Unassembled WGS sequence"/>
</dbReference>
<accession>A0A9P7RHW8</accession>
<dbReference type="EMBL" id="JAESDN010000001">
    <property type="protein sequence ID" value="KAG7057508.1"/>
    <property type="molecule type" value="Genomic_DNA"/>
</dbReference>
<feature type="non-terminal residue" evidence="2">
    <location>
        <position position="1"/>
    </location>
</feature>
<gene>
    <name evidence="2" type="ORF">JMJ77_004894</name>
</gene>
<name>A0A9P7RHW8_9PEZI</name>
<comment type="caution">
    <text evidence="2">The sequence shown here is derived from an EMBL/GenBank/DDBJ whole genome shotgun (WGS) entry which is preliminary data.</text>
</comment>
<dbReference type="InterPro" id="IPR053008">
    <property type="entry name" value="Phomopsin_biosynth_assoc"/>
</dbReference>